<feature type="compositionally biased region" description="Basic residues" evidence="1">
    <location>
        <begin position="16"/>
        <end position="34"/>
    </location>
</feature>
<dbReference type="PaxDb" id="65489-OBART10G10380.1"/>
<dbReference type="EnsemblPlants" id="OBART10G10380.1">
    <property type="protein sequence ID" value="OBART10G10380.1"/>
    <property type="gene ID" value="OBART10G10380"/>
</dbReference>
<dbReference type="Proteomes" id="UP000026960">
    <property type="component" value="Chromosome 10"/>
</dbReference>
<organism evidence="2">
    <name type="scientific">Oryza barthii</name>
    <dbReference type="NCBI Taxonomy" id="65489"/>
    <lineage>
        <taxon>Eukaryota</taxon>
        <taxon>Viridiplantae</taxon>
        <taxon>Streptophyta</taxon>
        <taxon>Embryophyta</taxon>
        <taxon>Tracheophyta</taxon>
        <taxon>Spermatophyta</taxon>
        <taxon>Magnoliopsida</taxon>
        <taxon>Liliopsida</taxon>
        <taxon>Poales</taxon>
        <taxon>Poaceae</taxon>
        <taxon>BOP clade</taxon>
        <taxon>Oryzoideae</taxon>
        <taxon>Oryzeae</taxon>
        <taxon>Oryzinae</taxon>
        <taxon>Oryza</taxon>
    </lineage>
</organism>
<dbReference type="HOGENOM" id="CLU_2779829_0_0_1"/>
<proteinExistence type="predicted"/>
<evidence type="ECO:0000313" key="3">
    <source>
        <dbReference type="Proteomes" id="UP000026960"/>
    </source>
</evidence>
<keyword evidence="3" id="KW-1185">Reference proteome</keyword>
<dbReference type="AlphaFoldDB" id="A0A0D3HDT1"/>
<sequence length="69" mass="8083">MEDAAAAAEEGSGRRGGGRRERRPTRDGRRRRRQGFQVEQLIHARQILNFMGGKLHISRSLMERWECQY</sequence>
<feature type="region of interest" description="Disordered" evidence="1">
    <location>
        <begin position="1"/>
        <end position="36"/>
    </location>
</feature>
<reference evidence="2" key="1">
    <citation type="journal article" date="2009" name="Rice">
        <title>De Novo Next Generation Sequencing of Plant Genomes.</title>
        <authorList>
            <person name="Rounsley S."/>
            <person name="Marri P.R."/>
            <person name="Yu Y."/>
            <person name="He R."/>
            <person name="Sisneros N."/>
            <person name="Goicoechea J.L."/>
            <person name="Lee S.J."/>
            <person name="Angelova A."/>
            <person name="Kudrna D."/>
            <person name="Luo M."/>
            <person name="Affourtit J."/>
            <person name="Desany B."/>
            <person name="Knight J."/>
            <person name="Niazi F."/>
            <person name="Egholm M."/>
            <person name="Wing R.A."/>
        </authorList>
    </citation>
    <scope>NUCLEOTIDE SEQUENCE [LARGE SCALE GENOMIC DNA]</scope>
    <source>
        <strain evidence="2">cv. IRGC 105608</strain>
    </source>
</reference>
<name>A0A0D3HDT1_9ORYZ</name>
<protein>
    <submittedName>
        <fullName evidence="2">Uncharacterized protein</fullName>
    </submittedName>
</protein>
<accession>A0A0D3HDT1</accession>
<dbReference type="Gramene" id="OBART10G10380.1">
    <property type="protein sequence ID" value="OBART10G10380.1"/>
    <property type="gene ID" value="OBART10G10380"/>
</dbReference>
<reference evidence="2" key="2">
    <citation type="submission" date="2015-03" db="UniProtKB">
        <authorList>
            <consortium name="EnsemblPlants"/>
        </authorList>
    </citation>
    <scope>IDENTIFICATION</scope>
</reference>
<evidence type="ECO:0000313" key="2">
    <source>
        <dbReference type="EnsemblPlants" id="OBART10G10380.1"/>
    </source>
</evidence>
<evidence type="ECO:0000256" key="1">
    <source>
        <dbReference type="SAM" id="MobiDB-lite"/>
    </source>
</evidence>